<organism evidence="2 3">
    <name type="scientific">Homarus americanus</name>
    <name type="common">American lobster</name>
    <dbReference type="NCBI Taxonomy" id="6706"/>
    <lineage>
        <taxon>Eukaryota</taxon>
        <taxon>Metazoa</taxon>
        <taxon>Ecdysozoa</taxon>
        <taxon>Arthropoda</taxon>
        <taxon>Crustacea</taxon>
        <taxon>Multicrustacea</taxon>
        <taxon>Malacostraca</taxon>
        <taxon>Eumalacostraca</taxon>
        <taxon>Eucarida</taxon>
        <taxon>Decapoda</taxon>
        <taxon>Pleocyemata</taxon>
        <taxon>Astacidea</taxon>
        <taxon>Nephropoidea</taxon>
        <taxon>Nephropidae</taxon>
        <taxon>Homarus</taxon>
    </lineage>
</organism>
<feature type="region of interest" description="Disordered" evidence="1">
    <location>
        <begin position="1"/>
        <end position="85"/>
    </location>
</feature>
<feature type="compositionally biased region" description="Polar residues" evidence="1">
    <location>
        <begin position="47"/>
        <end position="62"/>
    </location>
</feature>
<evidence type="ECO:0000256" key="1">
    <source>
        <dbReference type="SAM" id="MobiDB-lite"/>
    </source>
</evidence>
<evidence type="ECO:0000313" key="3">
    <source>
        <dbReference type="Proteomes" id="UP000747542"/>
    </source>
</evidence>
<feature type="compositionally biased region" description="Low complexity" evidence="1">
    <location>
        <begin position="34"/>
        <end position="46"/>
    </location>
</feature>
<proteinExistence type="predicted"/>
<evidence type="ECO:0000313" key="2">
    <source>
        <dbReference type="EMBL" id="KAG7176453.1"/>
    </source>
</evidence>
<accession>A0A8J5NBH4</accession>
<dbReference type="EMBL" id="JAHLQT010003473">
    <property type="protein sequence ID" value="KAG7176453.1"/>
    <property type="molecule type" value="Genomic_DNA"/>
</dbReference>
<gene>
    <name evidence="2" type="ORF">Hamer_G021149</name>
</gene>
<name>A0A8J5NBH4_HOMAM</name>
<dbReference type="Proteomes" id="UP000747542">
    <property type="component" value="Unassembled WGS sequence"/>
</dbReference>
<dbReference type="AlphaFoldDB" id="A0A8J5NBH4"/>
<keyword evidence="3" id="KW-1185">Reference proteome</keyword>
<reference evidence="2" key="1">
    <citation type="journal article" date="2021" name="Sci. Adv.">
        <title>The American lobster genome reveals insights on longevity, neural, and immune adaptations.</title>
        <authorList>
            <person name="Polinski J.M."/>
            <person name="Zimin A.V."/>
            <person name="Clark K.F."/>
            <person name="Kohn A.B."/>
            <person name="Sadowski N."/>
            <person name="Timp W."/>
            <person name="Ptitsyn A."/>
            <person name="Khanna P."/>
            <person name="Romanova D.Y."/>
            <person name="Williams P."/>
            <person name="Greenwood S.J."/>
            <person name="Moroz L.L."/>
            <person name="Walt D.R."/>
            <person name="Bodnar A.G."/>
        </authorList>
    </citation>
    <scope>NUCLEOTIDE SEQUENCE</scope>
    <source>
        <strain evidence="2">GMGI-L3</strain>
    </source>
</reference>
<comment type="caution">
    <text evidence="2">The sequence shown here is derived from an EMBL/GenBank/DDBJ whole genome shotgun (WGS) entry which is preliminary data.</text>
</comment>
<sequence>MGRSFGHTPSRRIVKRHIHSSREEEEELRRWQGVEESPVVEETTPTDSTPEASTPEAGTTELSVAVNGGVGEDQHIYSPTRALCK</sequence>
<protein>
    <submittedName>
        <fullName evidence="2">Uncharacterized protein</fullName>
    </submittedName>
</protein>
<feature type="compositionally biased region" description="Basic residues" evidence="1">
    <location>
        <begin position="9"/>
        <end position="19"/>
    </location>
</feature>